<name>A0ABV3SBJ5_9HYPH</name>
<accession>A0ABV3SBJ5</accession>
<dbReference type="EMBL" id="JBDPGJ010000001">
    <property type="protein sequence ID" value="MEX0404107.1"/>
    <property type="molecule type" value="Genomic_DNA"/>
</dbReference>
<evidence type="ECO:0000256" key="1">
    <source>
        <dbReference type="SAM" id="Phobius"/>
    </source>
</evidence>
<feature type="transmembrane region" description="Helical" evidence="1">
    <location>
        <begin position="137"/>
        <end position="158"/>
    </location>
</feature>
<organism evidence="2 3">
    <name type="scientific">Aquibium pacificus</name>
    <dbReference type="NCBI Taxonomy" id="3153579"/>
    <lineage>
        <taxon>Bacteria</taxon>
        <taxon>Pseudomonadati</taxon>
        <taxon>Pseudomonadota</taxon>
        <taxon>Alphaproteobacteria</taxon>
        <taxon>Hyphomicrobiales</taxon>
        <taxon>Phyllobacteriaceae</taxon>
        <taxon>Aquibium</taxon>
    </lineage>
</organism>
<evidence type="ECO:0000313" key="2">
    <source>
        <dbReference type="EMBL" id="MEX0404107.1"/>
    </source>
</evidence>
<feature type="transmembrane region" description="Helical" evidence="1">
    <location>
        <begin position="49"/>
        <end position="69"/>
    </location>
</feature>
<feature type="transmembrane region" description="Helical" evidence="1">
    <location>
        <begin position="21"/>
        <end position="43"/>
    </location>
</feature>
<feature type="transmembrane region" description="Helical" evidence="1">
    <location>
        <begin position="81"/>
        <end position="101"/>
    </location>
</feature>
<comment type="caution">
    <text evidence="2">The sequence shown here is derived from an EMBL/GenBank/DDBJ whole genome shotgun (WGS) entry which is preliminary data.</text>
</comment>
<protein>
    <submittedName>
        <fullName evidence="2">Uncharacterized protein</fullName>
    </submittedName>
</protein>
<keyword evidence="1" id="KW-0472">Membrane</keyword>
<gene>
    <name evidence="2" type="ORF">ABGN05_00365</name>
</gene>
<sequence>MSTQLISGAPSTSNELRSAEFRAGAAALFILFLTSVHHAWGAYVFATPFRLHIVFISVPFAAAVIGLIYYAGTVEARRARIARWAAIVTIAAFPILAIGIYEGGYNHVVKNLIFFIGGAGAAREAFASPMYEMPSDVFFEVTGVLQLPAAIFASLQLWRLARAIR</sequence>
<reference evidence="2 3" key="1">
    <citation type="submission" date="2024-05" db="EMBL/GenBank/DDBJ databases">
        <authorList>
            <person name="Jiang F."/>
        </authorList>
    </citation>
    <scope>NUCLEOTIDE SEQUENCE [LARGE SCALE GENOMIC DNA]</scope>
    <source>
        <strain evidence="2 3">LZ166</strain>
    </source>
</reference>
<dbReference type="RefSeq" id="WP_367952012.1">
    <property type="nucleotide sequence ID" value="NZ_JBDPGJ010000001.1"/>
</dbReference>
<keyword evidence="1" id="KW-1133">Transmembrane helix</keyword>
<dbReference type="Proteomes" id="UP001556692">
    <property type="component" value="Unassembled WGS sequence"/>
</dbReference>
<keyword evidence="1" id="KW-0812">Transmembrane</keyword>
<proteinExistence type="predicted"/>
<keyword evidence="3" id="KW-1185">Reference proteome</keyword>
<evidence type="ECO:0000313" key="3">
    <source>
        <dbReference type="Proteomes" id="UP001556692"/>
    </source>
</evidence>